<feature type="signal peptide" evidence="1">
    <location>
        <begin position="1"/>
        <end position="19"/>
    </location>
</feature>
<comment type="caution">
    <text evidence="2">The sequence shown here is derived from an EMBL/GenBank/DDBJ whole genome shotgun (WGS) entry which is preliminary data.</text>
</comment>
<organism evidence="2 3">
    <name type="scientific">Mizuhopecten yessoensis</name>
    <name type="common">Japanese scallop</name>
    <name type="synonym">Patinopecten yessoensis</name>
    <dbReference type="NCBI Taxonomy" id="6573"/>
    <lineage>
        <taxon>Eukaryota</taxon>
        <taxon>Metazoa</taxon>
        <taxon>Spiralia</taxon>
        <taxon>Lophotrochozoa</taxon>
        <taxon>Mollusca</taxon>
        <taxon>Bivalvia</taxon>
        <taxon>Autobranchia</taxon>
        <taxon>Pteriomorphia</taxon>
        <taxon>Pectinida</taxon>
        <taxon>Pectinoidea</taxon>
        <taxon>Pectinidae</taxon>
        <taxon>Mizuhopecten</taxon>
    </lineage>
</organism>
<accession>A0A210QD65</accession>
<feature type="chain" id="PRO_5012510201" evidence="1">
    <location>
        <begin position="20"/>
        <end position="188"/>
    </location>
</feature>
<proteinExistence type="predicted"/>
<gene>
    <name evidence="2" type="ORF">KP79_PYT12270</name>
</gene>
<reference evidence="2 3" key="1">
    <citation type="journal article" date="2017" name="Nat. Ecol. Evol.">
        <title>Scallop genome provides insights into evolution of bilaterian karyotype and development.</title>
        <authorList>
            <person name="Wang S."/>
            <person name="Zhang J."/>
            <person name="Jiao W."/>
            <person name="Li J."/>
            <person name="Xun X."/>
            <person name="Sun Y."/>
            <person name="Guo X."/>
            <person name="Huan P."/>
            <person name="Dong B."/>
            <person name="Zhang L."/>
            <person name="Hu X."/>
            <person name="Sun X."/>
            <person name="Wang J."/>
            <person name="Zhao C."/>
            <person name="Wang Y."/>
            <person name="Wang D."/>
            <person name="Huang X."/>
            <person name="Wang R."/>
            <person name="Lv J."/>
            <person name="Li Y."/>
            <person name="Zhang Z."/>
            <person name="Liu B."/>
            <person name="Lu W."/>
            <person name="Hui Y."/>
            <person name="Liang J."/>
            <person name="Zhou Z."/>
            <person name="Hou R."/>
            <person name="Li X."/>
            <person name="Liu Y."/>
            <person name="Li H."/>
            <person name="Ning X."/>
            <person name="Lin Y."/>
            <person name="Zhao L."/>
            <person name="Xing Q."/>
            <person name="Dou J."/>
            <person name="Li Y."/>
            <person name="Mao J."/>
            <person name="Guo H."/>
            <person name="Dou H."/>
            <person name="Li T."/>
            <person name="Mu C."/>
            <person name="Jiang W."/>
            <person name="Fu Q."/>
            <person name="Fu X."/>
            <person name="Miao Y."/>
            <person name="Liu J."/>
            <person name="Yu Q."/>
            <person name="Li R."/>
            <person name="Liao H."/>
            <person name="Li X."/>
            <person name="Kong Y."/>
            <person name="Jiang Z."/>
            <person name="Chourrout D."/>
            <person name="Li R."/>
            <person name="Bao Z."/>
        </authorList>
    </citation>
    <scope>NUCLEOTIDE SEQUENCE [LARGE SCALE GENOMIC DNA]</scope>
    <source>
        <strain evidence="2 3">PY_sf001</strain>
    </source>
</reference>
<dbReference type="OrthoDB" id="10322904at2759"/>
<evidence type="ECO:0000256" key="1">
    <source>
        <dbReference type="SAM" id="SignalP"/>
    </source>
</evidence>
<protein>
    <submittedName>
        <fullName evidence="2">Uncharacterized protein</fullName>
    </submittedName>
</protein>
<name>A0A210QD65_MIZYE</name>
<sequence>MKLTWVLLVVSAFLVTVSADKGYDKCPYGWYIHVHYYYVDKINYVTEQQMTGDYVRFRMIADIGAYQYKFVRDQLWALDDIEPPAEDPIVLRSTCKTETELIYGFWDSSASFCYIVLPGLQNIRRAKCDQKSCCGTSTICHEDGHARQRYWVYCAHFTSPFNGYFAVRYDTFPQCCTCRRCDKCGMIH</sequence>
<evidence type="ECO:0000313" key="2">
    <source>
        <dbReference type="EMBL" id="OWF46631.1"/>
    </source>
</evidence>
<dbReference type="AlphaFoldDB" id="A0A210QD65"/>
<keyword evidence="3" id="KW-1185">Reference proteome</keyword>
<dbReference type="Proteomes" id="UP000242188">
    <property type="component" value="Unassembled WGS sequence"/>
</dbReference>
<dbReference type="EMBL" id="NEDP02004117">
    <property type="protein sequence ID" value="OWF46631.1"/>
    <property type="molecule type" value="Genomic_DNA"/>
</dbReference>
<keyword evidence="1" id="KW-0732">Signal</keyword>
<evidence type="ECO:0000313" key="3">
    <source>
        <dbReference type="Proteomes" id="UP000242188"/>
    </source>
</evidence>